<proteinExistence type="predicted"/>
<feature type="region of interest" description="Disordered" evidence="1">
    <location>
        <begin position="1"/>
        <end position="32"/>
    </location>
</feature>
<dbReference type="EMBL" id="JANAVB010042617">
    <property type="protein sequence ID" value="KAJ6794047.1"/>
    <property type="molecule type" value="Genomic_DNA"/>
</dbReference>
<feature type="compositionally biased region" description="Low complexity" evidence="1">
    <location>
        <begin position="18"/>
        <end position="32"/>
    </location>
</feature>
<evidence type="ECO:0000313" key="3">
    <source>
        <dbReference type="Proteomes" id="UP001140949"/>
    </source>
</evidence>
<dbReference type="AlphaFoldDB" id="A0AAX6DQH0"/>
<sequence length="156" mass="17864">MFAAMEIRGGSRARQRRSITSTPGPTSTDSSFSIDESLTELWSGKLHSPLLMIWTTRNLSPRHQCSTVRASSRHQRSGDGEEFSFGSGKRSAELHLLRRDPPEISAFLFVCVRDKRRRHQDRSSSTVYQQRRRNFPSWTSVHLELDCSCCYQSISI</sequence>
<comment type="caution">
    <text evidence="2">The sequence shown here is derived from an EMBL/GenBank/DDBJ whole genome shotgun (WGS) entry which is preliminary data.</text>
</comment>
<evidence type="ECO:0000313" key="2">
    <source>
        <dbReference type="EMBL" id="KAJ6794047.1"/>
    </source>
</evidence>
<accession>A0AAX6DQH0</accession>
<reference evidence="2" key="2">
    <citation type="submission" date="2023-04" db="EMBL/GenBank/DDBJ databases">
        <authorList>
            <person name="Bruccoleri R.E."/>
            <person name="Oakeley E.J."/>
            <person name="Faust A.-M."/>
            <person name="Dessus-Babus S."/>
            <person name="Altorfer M."/>
            <person name="Burckhardt D."/>
            <person name="Oertli M."/>
            <person name="Naumann U."/>
            <person name="Petersen F."/>
            <person name="Wong J."/>
        </authorList>
    </citation>
    <scope>NUCLEOTIDE SEQUENCE</scope>
    <source>
        <strain evidence="2">GSM-AAB239-AS_SAM_17_03QT</strain>
        <tissue evidence="2">Leaf</tissue>
    </source>
</reference>
<reference evidence="2" key="1">
    <citation type="journal article" date="2023" name="GigaByte">
        <title>Genome assembly of the bearded iris, Iris pallida Lam.</title>
        <authorList>
            <person name="Bruccoleri R.E."/>
            <person name="Oakeley E.J."/>
            <person name="Faust A.M.E."/>
            <person name="Altorfer M."/>
            <person name="Dessus-Babus S."/>
            <person name="Burckhardt D."/>
            <person name="Oertli M."/>
            <person name="Naumann U."/>
            <person name="Petersen F."/>
            <person name="Wong J."/>
        </authorList>
    </citation>
    <scope>NUCLEOTIDE SEQUENCE</scope>
    <source>
        <strain evidence="2">GSM-AAB239-AS_SAM_17_03QT</strain>
    </source>
</reference>
<evidence type="ECO:0000256" key="1">
    <source>
        <dbReference type="SAM" id="MobiDB-lite"/>
    </source>
</evidence>
<protein>
    <submittedName>
        <fullName evidence="2">Uncharacterized protein</fullName>
    </submittedName>
</protein>
<organism evidence="2 3">
    <name type="scientific">Iris pallida</name>
    <name type="common">Sweet iris</name>
    <dbReference type="NCBI Taxonomy" id="29817"/>
    <lineage>
        <taxon>Eukaryota</taxon>
        <taxon>Viridiplantae</taxon>
        <taxon>Streptophyta</taxon>
        <taxon>Embryophyta</taxon>
        <taxon>Tracheophyta</taxon>
        <taxon>Spermatophyta</taxon>
        <taxon>Magnoliopsida</taxon>
        <taxon>Liliopsida</taxon>
        <taxon>Asparagales</taxon>
        <taxon>Iridaceae</taxon>
        <taxon>Iridoideae</taxon>
        <taxon>Irideae</taxon>
        <taxon>Iris</taxon>
    </lineage>
</organism>
<name>A0AAX6DQH0_IRIPA</name>
<dbReference type="Proteomes" id="UP001140949">
    <property type="component" value="Unassembled WGS sequence"/>
</dbReference>
<gene>
    <name evidence="2" type="ORF">M6B38_233730</name>
</gene>
<keyword evidence="3" id="KW-1185">Reference proteome</keyword>